<accession>A0A7C4Z8F7</accession>
<sequence>MQGMTDAMIEANKKLVSMGYRPVYCGITSLGCVLARVGEVSVLADHSFPVGGALVWFGVDQETGLALYYLQPLGHS</sequence>
<dbReference type="EMBL" id="DRPZ01000106">
    <property type="protein sequence ID" value="HGY09196.1"/>
    <property type="molecule type" value="Genomic_DNA"/>
</dbReference>
<dbReference type="Proteomes" id="UP000885759">
    <property type="component" value="Unassembled WGS sequence"/>
</dbReference>
<proteinExistence type="predicted"/>
<evidence type="ECO:0000313" key="1">
    <source>
        <dbReference type="EMBL" id="HGY09196.1"/>
    </source>
</evidence>
<gene>
    <name evidence="1" type="ORF">ENK37_03955</name>
</gene>
<protein>
    <submittedName>
        <fullName evidence="1">Uncharacterized protein</fullName>
    </submittedName>
</protein>
<dbReference type="AlphaFoldDB" id="A0A7C4Z8F7"/>
<name>A0A7C4Z8F7_9DEIN</name>
<reference evidence="1" key="1">
    <citation type="journal article" date="2020" name="mSystems">
        <title>Genome- and Community-Level Interaction Insights into Carbon Utilization and Element Cycling Functions of Hydrothermarchaeota in Hydrothermal Sediment.</title>
        <authorList>
            <person name="Zhou Z."/>
            <person name="Liu Y."/>
            <person name="Xu W."/>
            <person name="Pan J."/>
            <person name="Luo Z.H."/>
            <person name="Li M."/>
        </authorList>
    </citation>
    <scope>NUCLEOTIDE SEQUENCE [LARGE SCALE GENOMIC DNA]</scope>
    <source>
        <strain evidence="1">HyVt-570</strain>
    </source>
</reference>
<comment type="caution">
    <text evidence="1">The sequence shown here is derived from an EMBL/GenBank/DDBJ whole genome shotgun (WGS) entry which is preliminary data.</text>
</comment>
<organism evidence="1">
    <name type="scientific">Oceanithermus profundus</name>
    <dbReference type="NCBI Taxonomy" id="187137"/>
    <lineage>
        <taxon>Bacteria</taxon>
        <taxon>Thermotogati</taxon>
        <taxon>Deinococcota</taxon>
        <taxon>Deinococci</taxon>
        <taxon>Thermales</taxon>
        <taxon>Thermaceae</taxon>
        <taxon>Oceanithermus</taxon>
    </lineage>
</organism>